<evidence type="ECO:0000313" key="2">
    <source>
        <dbReference type="Proteomes" id="UP000004994"/>
    </source>
</evidence>
<evidence type="ECO:0000313" key="1">
    <source>
        <dbReference type="EnsemblPlants" id="Solyc01g099615.1.1.1"/>
    </source>
</evidence>
<sequence length="20" mass="2363">MMDVRSFWVSGRHLLSAKKN</sequence>
<protein>
    <submittedName>
        <fullName evidence="1">Uncharacterized protein</fullName>
    </submittedName>
</protein>
<reference evidence="1" key="1">
    <citation type="journal article" date="2012" name="Nature">
        <title>The tomato genome sequence provides insights into fleshy fruit evolution.</title>
        <authorList>
            <consortium name="Tomato Genome Consortium"/>
        </authorList>
    </citation>
    <scope>NUCLEOTIDE SEQUENCE [LARGE SCALE GENOMIC DNA]</scope>
    <source>
        <strain evidence="1">cv. Heinz 1706</strain>
    </source>
</reference>
<keyword evidence="2" id="KW-1185">Reference proteome</keyword>
<dbReference type="Gramene" id="Solyc01g099615.1.1">
    <property type="protein sequence ID" value="Solyc01g099615.1.1.1"/>
    <property type="gene ID" value="Solyc01g099615.1"/>
</dbReference>
<dbReference type="Proteomes" id="UP000004994">
    <property type="component" value="Chromosome 1"/>
</dbReference>
<dbReference type="AlphaFoldDB" id="A0A3Q7ENH9"/>
<name>A0A3Q7ENH9_SOLLC</name>
<accession>A0A3Q7ENH9</accession>
<organism evidence="1">
    <name type="scientific">Solanum lycopersicum</name>
    <name type="common">Tomato</name>
    <name type="synonym">Lycopersicon esculentum</name>
    <dbReference type="NCBI Taxonomy" id="4081"/>
    <lineage>
        <taxon>Eukaryota</taxon>
        <taxon>Viridiplantae</taxon>
        <taxon>Streptophyta</taxon>
        <taxon>Embryophyta</taxon>
        <taxon>Tracheophyta</taxon>
        <taxon>Spermatophyta</taxon>
        <taxon>Magnoliopsida</taxon>
        <taxon>eudicotyledons</taxon>
        <taxon>Gunneridae</taxon>
        <taxon>Pentapetalae</taxon>
        <taxon>asterids</taxon>
        <taxon>lamiids</taxon>
        <taxon>Solanales</taxon>
        <taxon>Solanaceae</taxon>
        <taxon>Solanoideae</taxon>
        <taxon>Solaneae</taxon>
        <taxon>Solanum</taxon>
        <taxon>Solanum subgen. Lycopersicon</taxon>
    </lineage>
</organism>
<reference evidence="1" key="2">
    <citation type="submission" date="2019-01" db="UniProtKB">
        <authorList>
            <consortium name="EnsemblPlants"/>
        </authorList>
    </citation>
    <scope>IDENTIFICATION</scope>
    <source>
        <strain evidence="1">cv. Heinz 1706</strain>
    </source>
</reference>
<dbReference type="InParanoid" id="A0A3Q7ENH9"/>
<dbReference type="EnsemblPlants" id="Solyc01g099615.1.1">
    <property type="protein sequence ID" value="Solyc01g099615.1.1.1"/>
    <property type="gene ID" value="Solyc01g099615.1"/>
</dbReference>
<proteinExistence type="predicted"/>